<dbReference type="EMBL" id="UPPP01000053">
    <property type="protein sequence ID" value="VBB05157.1"/>
    <property type="molecule type" value="Genomic_DNA"/>
</dbReference>
<dbReference type="PANTHER" id="PTHR38435:SF1">
    <property type="entry name" value="DUF871 DOMAIN-CONTAINING PROTEIN"/>
    <property type="match status" value="1"/>
</dbReference>
<reference evidence="3 4" key="1">
    <citation type="submission" date="2018-06" db="EMBL/GenBank/DDBJ databases">
        <authorList>
            <person name="Strepis N."/>
        </authorList>
    </citation>
    <scope>NUCLEOTIDE SEQUENCE [LARGE SCALE GENOMIC DNA]</scope>
    <source>
        <strain evidence="3">LUCI</strain>
    </source>
</reference>
<sequence>MRRLGISVYPGQTGLEEILEYIGLAAKYGFQRVFTCLISMDGRDIQVVIEEFKRITALANQYNMEVIADVEPAIFQSFGVTVHDLAFFHELGLAGIRLDLGFSGQEESIMTFNPYGLKIELNASNGTKYLENILSHQANPENILGCHNFYPHVYTGLSYAHFMKCSRQFKEQGIRTAAFINSQAATGGPWPVTEGLCTLEMHRSLPVEVQAKHLFATGVIDDVMIANAFASEEELRRLSGVDKYMLDFTVEIMDCTPALERKIILEEFHYNRGDVSDFVVRSTQSRVKYKEYDFPLFNTPDIKRGDLLIESSLYKRYAGELQIALRPMPNSGKTNVAGRITEKEIFLLDYLEPWMKFKFTAP</sequence>
<dbReference type="AlphaFoldDB" id="A0A498R2V9"/>
<name>A0A498R2V9_9FIRM</name>
<dbReference type="Pfam" id="PF05913">
    <property type="entry name" value="MupG_C"/>
    <property type="match status" value="1"/>
</dbReference>
<proteinExistence type="predicted"/>
<dbReference type="Proteomes" id="UP000277811">
    <property type="component" value="Unassembled WGS sequence"/>
</dbReference>
<keyword evidence="4" id="KW-1185">Reference proteome</keyword>
<dbReference type="InterPro" id="IPR013785">
    <property type="entry name" value="Aldolase_TIM"/>
</dbReference>
<dbReference type="Pfam" id="PF19200">
    <property type="entry name" value="MupG_N"/>
    <property type="match status" value="1"/>
</dbReference>
<organism evidence="3 4">
    <name type="scientific">Lucifera butyrica</name>
    <dbReference type="NCBI Taxonomy" id="1351585"/>
    <lineage>
        <taxon>Bacteria</taxon>
        <taxon>Bacillati</taxon>
        <taxon>Bacillota</taxon>
        <taxon>Negativicutes</taxon>
        <taxon>Veillonellales</taxon>
        <taxon>Veillonellaceae</taxon>
        <taxon>Lucifera</taxon>
    </lineage>
</organism>
<gene>
    <name evidence="3" type="ORF">LUCI_0364</name>
</gene>
<protein>
    <submittedName>
        <fullName evidence="3">Aldolase-type tim barrel</fullName>
    </submittedName>
</protein>
<dbReference type="InterPro" id="IPR017853">
    <property type="entry name" value="GH"/>
</dbReference>
<dbReference type="Gene3D" id="2.40.100.10">
    <property type="entry name" value="Cyclophilin-like"/>
    <property type="match status" value="1"/>
</dbReference>
<evidence type="ECO:0000313" key="3">
    <source>
        <dbReference type="EMBL" id="VBB05157.1"/>
    </source>
</evidence>
<dbReference type="PANTHER" id="PTHR38435">
    <property type="match status" value="1"/>
</dbReference>
<dbReference type="SUPFAM" id="SSF51445">
    <property type="entry name" value="(Trans)glycosidases"/>
    <property type="match status" value="1"/>
</dbReference>
<evidence type="ECO:0000313" key="4">
    <source>
        <dbReference type="Proteomes" id="UP000277811"/>
    </source>
</evidence>
<evidence type="ECO:0000259" key="2">
    <source>
        <dbReference type="Pfam" id="PF19200"/>
    </source>
</evidence>
<evidence type="ECO:0000259" key="1">
    <source>
        <dbReference type="Pfam" id="PF05913"/>
    </source>
</evidence>
<dbReference type="SUPFAM" id="SSF50891">
    <property type="entry name" value="Cyclophilin-like"/>
    <property type="match status" value="1"/>
</dbReference>
<dbReference type="InterPro" id="IPR008589">
    <property type="entry name" value="MupG"/>
</dbReference>
<dbReference type="Gene3D" id="3.20.20.70">
    <property type="entry name" value="Aldolase class I"/>
    <property type="match status" value="1"/>
</dbReference>
<dbReference type="InterPro" id="IPR043797">
    <property type="entry name" value="MupG_N"/>
</dbReference>
<accession>A0A498R2V9</accession>
<dbReference type="InterPro" id="IPR029000">
    <property type="entry name" value="Cyclophilin-like_dom_sf"/>
</dbReference>
<dbReference type="OrthoDB" id="5809921at2"/>
<feature type="domain" description="6-phospho-N-acetylmuramidase N-terminal" evidence="2">
    <location>
        <begin position="4"/>
        <end position="239"/>
    </location>
</feature>
<dbReference type="InterPro" id="IPR043894">
    <property type="entry name" value="MupG_C"/>
</dbReference>
<dbReference type="RefSeq" id="WP_122626162.1">
    <property type="nucleotide sequence ID" value="NZ_UPPP01000053.1"/>
</dbReference>
<feature type="domain" description="6-phospho-N-acetylmuramidase C-terminal" evidence="1">
    <location>
        <begin position="247"/>
        <end position="359"/>
    </location>
</feature>